<organism evidence="2 3">
    <name type="scientific">Paenibacillus yonginensis</name>
    <dbReference type="NCBI Taxonomy" id="1462996"/>
    <lineage>
        <taxon>Bacteria</taxon>
        <taxon>Bacillati</taxon>
        <taxon>Bacillota</taxon>
        <taxon>Bacilli</taxon>
        <taxon>Bacillales</taxon>
        <taxon>Paenibacillaceae</taxon>
        <taxon>Paenibacillus</taxon>
    </lineage>
</organism>
<evidence type="ECO:0000313" key="3">
    <source>
        <dbReference type="Proteomes" id="UP000092573"/>
    </source>
</evidence>
<dbReference type="EMBL" id="CP014167">
    <property type="protein sequence ID" value="ANS74724.1"/>
    <property type="molecule type" value="Genomic_DNA"/>
</dbReference>
<dbReference type="AlphaFoldDB" id="A0A1B1MZX6"/>
<keyword evidence="3" id="KW-1185">Reference proteome</keyword>
<feature type="domain" description="Nucleotidyl transferase" evidence="1">
    <location>
        <begin position="2"/>
        <end position="243"/>
    </location>
</feature>
<dbReference type="InterPro" id="IPR005835">
    <property type="entry name" value="NTP_transferase_dom"/>
</dbReference>
<reference evidence="2 3" key="1">
    <citation type="submission" date="2016-01" db="EMBL/GenBank/DDBJ databases">
        <title>Complete Genome Sequence of Paenibacillus yonginensis DCY84, a novel Plant Growth-Promoting Bacteria with Elicitation of Induced Systemic Resistance.</title>
        <authorList>
            <person name="Kim Y.J."/>
            <person name="Yang D.C."/>
            <person name="Sukweenadhi J."/>
        </authorList>
    </citation>
    <scope>NUCLEOTIDE SEQUENCE [LARGE SCALE GENOMIC DNA]</scope>
    <source>
        <strain evidence="2 3">DCY84</strain>
    </source>
</reference>
<dbReference type="SUPFAM" id="SSF53448">
    <property type="entry name" value="Nucleotide-diphospho-sugar transferases"/>
    <property type="match status" value="1"/>
</dbReference>
<dbReference type="CDD" id="cd04181">
    <property type="entry name" value="NTP_transferase"/>
    <property type="match status" value="1"/>
</dbReference>
<protein>
    <recommendedName>
        <fullName evidence="1">Nucleotidyl transferase domain-containing protein</fullName>
    </recommendedName>
</protein>
<evidence type="ECO:0000313" key="2">
    <source>
        <dbReference type="EMBL" id="ANS74724.1"/>
    </source>
</evidence>
<dbReference type="RefSeq" id="WP_068695661.1">
    <property type="nucleotide sequence ID" value="NZ_CP014167.1"/>
</dbReference>
<dbReference type="STRING" id="1462996.AWM70_09075"/>
<dbReference type="PANTHER" id="PTHR42883">
    <property type="entry name" value="GLUCOSE-1-PHOSPHATE THYMIDYLTRANSFERASE"/>
    <property type="match status" value="1"/>
</dbReference>
<accession>A0A1B1MZX6</accession>
<evidence type="ECO:0000259" key="1">
    <source>
        <dbReference type="Pfam" id="PF00483"/>
    </source>
</evidence>
<proteinExistence type="predicted"/>
<gene>
    <name evidence="2" type="ORF">AWM70_09075</name>
</gene>
<dbReference type="Proteomes" id="UP000092573">
    <property type="component" value="Chromosome"/>
</dbReference>
<dbReference type="InterPro" id="IPR029044">
    <property type="entry name" value="Nucleotide-diphossugar_trans"/>
</dbReference>
<name>A0A1B1MZX6_9BACL</name>
<dbReference type="PANTHER" id="PTHR42883:SF2">
    <property type="entry name" value="THYMIDYLYLTRANSFERASE"/>
    <property type="match status" value="1"/>
</dbReference>
<dbReference type="Gene3D" id="3.90.550.10">
    <property type="entry name" value="Spore Coat Polysaccharide Biosynthesis Protein SpsA, Chain A"/>
    <property type="match status" value="1"/>
</dbReference>
<sequence length="247" mass="28174">MKALILAAGYATRLYPLTLNKPKGLLPITDTSCVIDFILDKLEKLEQVSQILIVTNHKYAGAFESWLEGRRSAKEIRILDDGTSSLEDKLGAVGDMQYVIECENLQDDLLVLAGDNIFTFDLHDYLDYFHSVDKDCILVRQTDDFRELRRIGVAELDAEGRVTGLVEKPAEPRSNIGVFALYIYKKETLKQVKRYLEEGNSSDSPTQFPEWLVHRQEVRAFFADGEIYDIGTHEAYKEVQERFAKGE</sequence>
<dbReference type="Pfam" id="PF00483">
    <property type="entry name" value="NTP_transferase"/>
    <property type="match status" value="1"/>
</dbReference>
<dbReference type="KEGG" id="pyg:AWM70_09075"/>